<dbReference type="AlphaFoldDB" id="A0A507AG44"/>
<feature type="compositionally biased region" description="Basic and acidic residues" evidence="1">
    <location>
        <begin position="297"/>
        <end position="306"/>
    </location>
</feature>
<dbReference type="RefSeq" id="XP_030989413.1">
    <property type="nucleotide sequence ID" value="XM_031133234.1"/>
</dbReference>
<organism evidence="3 4">
    <name type="scientific">Thyridium curvatum</name>
    <dbReference type="NCBI Taxonomy" id="1093900"/>
    <lineage>
        <taxon>Eukaryota</taxon>
        <taxon>Fungi</taxon>
        <taxon>Dikarya</taxon>
        <taxon>Ascomycota</taxon>
        <taxon>Pezizomycotina</taxon>
        <taxon>Sordariomycetes</taxon>
        <taxon>Sordariomycetidae</taxon>
        <taxon>Thyridiales</taxon>
        <taxon>Thyridiaceae</taxon>
        <taxon>Thyridium</taxon>
    </lineage>
</organism>
<dbReference type="SMART" id="SM00164">
    <property type="entry name" value="TBC"/>
    <property type="match status" value="1"/>
</dbReference>
<feature type="region of interest" description="Disordered" evidence="1">
    <location>
        <begin position="491"/>
        <end position="692"/>
    </location>
</feature>
<dbReference type="PROSITE" id="PS50086">
    <property type="entry name" value="TBC_RABGAP"/>
    <property type="match status" value="1"/>
</dbReference>
<dbReference type="GO" id="GO:0005096">
    <property type="term" value="F:GTPase activator activity"/>
    <property type="evidence" value="ECO:0007669"/>
    <property type="project" value="TreeGrafter"/>
</dbReference>
<dbReference type="Gene3D" id="1.10.472.80">
    <property type="entry name" value="Ypt/Rab-GAP domain of gyp1p, domain 3"/>
    <property type="match status" value="1"/>
</dbReference>
<proteinExistence type="predicted"/>
<dbReference type="InterPro" id="IPR000195">
    <property type="entry name" value="Rab-GAP-TBC_dom"/>
</dbReference>
<gene>
    <name evidence="3" type="ORF">E0L32_010598</name>
</gene>
<feature type="compositionally biased region" description="Pro residues" evidence="1">
    <location>
        <begin position="544"/>
        <end position="554"/>
    </location>
</feature>
<dbReference type="PANTHER" id="PTHR47219:SF20">
    <property type="entry name" value="TBC1 DOMAIN FAMILY MEMBER 2B"/>
    <property type="match status" value="1"/>
</dbReference>
<accession>A0A507AG44</accession>
<comment type="caution">
    <text evidence="3">The sequence shown here is derived from an EMBL/GenBank/DDBJ whole genome shotgun (WGS) entry which is preliminary data.</text>
</comment>
<dbReference type="GeneID" id="41978045"/>
<feature type="compositionally biased region" description="Low complexity" evidence="1">
    <location>
        <begin position="179"/>
        <end position="212"/>
    </location>
</feature>
<feature type="domain" description="Rab-GAP TBC" evidence="2">
    <location>
        <begin position="756"/>
        <end position="1014"/>
    </location>
</feature>
<feature type="compositionally biased region" description="Basic and acidic residues" evidence="1">
    <location>
        <begin position="131"/>
        <end position="146"/>
    </location>
</feature>
<dbReference type="Pfam" id="PF00566">
    <property type="entry name" value="RabGAP-TBC"/>
    <property type="match status" value="2"/>
</dbReference>
<feature type="compositionally biased region" description="Pro residues" evidence="1">
    <location>
        <begin position="666"/>
        <end position="675"/>
    </location>
</feature>
<protein>
    <recommendedName>
        <fullName evidence="2">Rab-GAP TBC domain-containing protein</fullName>
    </recommendedName>
</protein>
<keyword evidence="4" id="KW-1185">Reference proteome</keyword>
<feature type="region of interest" description="Disordered" evidence="1">
    <location>
        <begin position="930"/>
        <end position="953"/>
    </location>
</feature>
<dbReference type="Proteomes" id="UP000319257">
    <property type="component" value="Unassembled WGS sequence"/>
</dbReference>
<name>A0A507AG44_9PEZI</name>
<reference evidence="3 4" key="1">
    <citation type="submission" date="2019-06" db="EMBL/GenBank/DDBJ databases">
        <title>Draft genome sequence of the filamentous fungus Phialemoniopsis curvata isolated from diesel fuel.</title>
        <authorList>
            <person name="Varaljay V.A."/>
            <person name="Lyon W.J."/>
            <person name="Crouch A.L."/>
            <person name="Drake C.E."/>
            <person name="Hollomon J.M."/>
            <person name="Nadeau L.J."/>
            <person name="Nunn H.S."/>
            <person name="Stevenson B.S."/>
            <person name="Bojanowski C.L."/>
            <person name="Crookes-Goodson W.J."/>
        </authorList>
    </citation>
    <scope>NUCLEOTIDE SEQUENCE [LARGE SCALE GENOMIC DNA]</scope>
    <source>
        <strain evidence="3 4">D216</strain>
    </source>
</reference>
<sequence length="1150" mass="126316">MRPANPHLKKRPNGKVDYVSEHRRDRAGKEETPRGQETGPKMAALSEAEDAYAADVEGKASTPKSRRQRGMKNREFGLYASRLRHRPQAKRESAASESAAGWPPQTQHQTNDDQGRLGFYQGSAAGLANRQHLDPDPYLDDYHHYTADSAPQLPPLPISPISPRWASLANGHTIPFDQATASPSPPIASASFESRSRATSTSSSSKFPGLSSHPVTPSLVQYASSDRSSYSQKTFSPLDGRDETPSTVTTSSTPTSPTFYRPDSRQAGEAVQVDNFSRPRKPSMRQQQYVETPVRFRQPDTFHVDGKAPPPAIQYSHWPRERARGLSISSSKSTSTTHSSLPRQRSNDHLRGNRPPAPAGIISPGLPRPPAAYSRADHHPGNPDHGNRGGHGGHAGHSGHSGHSGHNGHLQTREAAPWMVDDELRSSYRSQWTSSTAHATLFTASGTERSSVLTKTSSRTSYSLWGAGGAAADEGLGVDDVLGMYEKGFADSTGAEDNDFDGHDDGYETKDDMTRDPEQARPDTRHGEGDRLENRILEAMNEPLPAPVPVPPRGPGLSQEDPYMLRDSGAFFRNSGLPSSLPKDIGLNLATRHMEKSYQAESDPSEKHDSGKVLDDDEPSVARESSTRSARTTPSPPPAETTEQDGSNAPAASQDKSTERGLEVPSVPPPPPPHSPTLYAATEEEDPSARDRYGFRKHNQYVSRAQYDEWNRIYTEYLARRRKKWVMYLKDSGLMTDNPNRFPPPSAKTKRFIRKGIPPDWRGAAWFYYAGGPGILAKHPGAYDKLLKRVGKGEVKEVDVEAIERDLHRTFPDNLKFKFAAGQPGNGDAISEHTRVEEPAIVSSLRRVLLAFSLYNPQIGYCQSLNFLAGLLLLFVETEEQCFWLLNVITRVYLPGTHEMSLEGSKVDLSVLMSTLKDSMPNVWTKVAGEMDDPNGGSVPPTPTTPKYGTLGRKARRPRGLMTRSATSSGAVASSVDRLPPITLCMTAWFMSCYIGTLPIETTLRVWDVFFYEGSKTLFRVALGVFKLGEQEIRAVQDPMEMFGVVQAIPRRLVDCNRVMETTFKKRGGFGDLTQESIEERRREGRTALKESRRAAAAAAAAAGDQAGASLAPISRPDNTGDITDVEGAMEIRRKGTLFGRRRARAAEAV</sequence>
<dbReference type="InParanoid" id="A0A507AG44"/>
<evidence type="ECO:0000313" key="3">
    <source>
        <dbReference type="EMBL" id="TPX07702.1"/>
    </source>
</evidence>
<dbReference type="PANTHER" id="PTHR47219">
    <property type="entry name" value="RAB GTPASE-ACTIVATING PROTEIN 1-LIKE"/>
    <property type="match status" value="1"/>
</dbReference>
<evidence type="ECO:0000259" key="2">
    <source>
        <dbReference type="PROSITE" id="PS50086"/>
    </source>
</evidence>
<evidence type="ECO:0000313" key="4">
    <source>
        <dbReference type="Proteomes" id="UP000319257"/>
    </source>
</evidence>
<dbReference type="InterPro" id="IPR050302">
    <property type="entry name" value="Rab_GAP_TBC_domain"/>
</dbReference>
<feature type="compositionally biased region" description="Low complexity" evidence="1">
    <location>
        <begin position="245"/>
        <end position="258"/>
    </location>
</feature>
<feature type="compositionally biased region" description="Basic and acidic residues" evidence="1">
    <location>
        <begin position="592"/>
        <end position="614"/>
    </location>
</feature>
<feature type="compositionally biased region" description="Low complexity" evidence="1">
    <location>
        <begin position="622"/>
        <end position="633"/>
    </location>
</feature>
<feature type="compositionally biased region" description="Polar residues" evidence="1">
    <location>
        <begin position="644"/>
        <end position="655"/>
    </location>
</feature>
<evidence type="ECO:0000256" key="1">
    <source>
        <dbReference type="SAM" id="MobiDB-lite"/>
    </source>
</evidence>
<dbReference type="EMBL" id="SKBQ01000087">
    <property type="protein sequence ID" value="TPX07702.1"/>
    <property type="molecule type" value="Genomic_DNA"/>
</dbReference>
<dbReference type="GO" id="GO:0031267">
    <property type="term" value="F:small GTPase binding"/>
    <property type="evidence" value="ECO:0007669"/>
    <property type="project" value="TreeGrafter"/>
</dbReference>
<feature type="compositionally biased region" description="Basic and acidic residues" evidence="1">
    <location>
        <begin position="500"/>
        <end position="536"/>
    </location>
</feature>
<dbReference type="Gene3D" id="1.10.8.270">
    <property type="entry name" value="putative rabgap domain of human tbc1 domain family member 14 like domains"/>
    <property type="match status" value="1"/>
</dbReference>
<feature type="compositionally biased region" description="Low complexity" evidence="1">
    <location>
        <begin position="327"/>
        <end position="340"/>
    </location>
</feature>
<dbReference type="OrthoDB" id="294251at2759"/>
<dbReference type="SUPFAM" id="SSF47923">
    <property type="entry name" value="Ypt/Rab-GAP domain of gyp1p"/>
    <property type="match status" value="2"/>
</dbReference>
<feature type="compositionally biased region" description="Basic and acidic residues" evidence="1">
    <location>
        <begin position="375"/>
        <end position="387"/>
    </location>
</feature>
<feature type="compositionally biased region" description="Polar residues" evidence="1">
    <location>
        <begin position="213"/>
        <end position="235"/>
    </location>
</feature>
<dbReference type="InterPro" id="IPR035969">
    <property type="entry name" value="Rab-GAP_TBC_sf"/>
</dbReference>
<feature type="region of interest" description="Disordered" evidence="1">
    <location>
        <begin position="1"/>
        <end position="410"/>
    </location>
</feature>
<dbReference type="STRING" id="1093900.A0A507AG44"/>
<feature type="compositionally biased region" description="Basic and acidic residues" evidence="1">
    <location>
        <begin position="18"/>
        <end position="34"/>
    </location>
</feature>